<organism evidence="2">
    <name type="scientific">Singulisphaera sp. Ch08</name>
    <dbReference type="NCBI Taxonomy" id="3120278"/>
    <lineage>
        <taxon>Bacteria</taxon>
        <taxon>Pseudomonadati</taxon>
        <taxon>Planctomycetota</taxon>
        <taxon>Planctomycetia</taxon>
        <taxon>Isosphaerales</taxon>
        <taxon>Isosphaeraceae</taxon>
        <taxon>Singulisphaera</taxon>
    </lineage>
</organism>
<evidence type="ECO:0000313" key="2">
    <source>
        <dbReference type="EMBL" id="XBH07415.1"/>
    </source>
</evidence>
<keyword evidence="1" id="KW-0472">Membrane</keyword>
<accession>A0AAU7CR00</accession>
<proteinExistence type="predicted"/>
<keyword evidence="1" id="KW-0812">Transmembrane</keyword>
<keyword evidence="1" id="KW-1133">Transmembrane helix</keyword>
<dbReference type="RefSeq" id="WP_406700252.1">
    <property type="nucleotide sequence ID" value="NZ_CP155447.1"/>
</dbReference>
<reference evidence="2" key="1">
    <citation type="submission" date="2024-05" db="EMBL/GenBank/DDBJ databases">
        <title>Planctomycetes of the genus Singulisphaera possess chitinolytic capabilities.</title>
        <authorList>
            <person name="Ivanova A."/>
        </authorList>
    </citation>
    <scope>NUCLEOTIDE SEQUENCE</scope>
    <source>
        <strain evidence="2">Ch08T</strain>
    </source>
</reference>
<gene>
    <name evidence="2" type="ORF">V5E97_15630</name>
</gene>
<feature type="transmembrane region" description="Helical" evidence="1">
    <location>
        <begin position="71"/>
        <end position="91"/>
    </location>
</feature>
<sequence>MVRSLWTRSSLRSLAWLTLVLSISLFAVYLFNPKARNYGGSTQGLRWLFWLIPFWLVFLPKGVEGGQERRWVRVLSLAALMVSVFSVGYALRAPWSHPWILDALEHMNMYSLKR</sequence>
<evidence type="ECO:0000256" key="1">
    <source>
        <dbReference type="SAM" id="Phobius"/>
    </source>
</evidence>
<feature type="transmembrane region" description="Helical" evidence="1">
    <location>
        <begin position="43"/>
        <end position="59"/>
    </location>
</feature>
<dbReference type="AlphaFoldDB" id="A0AAU7CR00"/>
<dbReference type="EMBL" id="CP155447">
    <property type="protein sequence ID" value="XBH07415.1"/>
    <property type="molecule type" value="Genomic_DNA"/>
</dbReference>
<feature type="transmembrane region" description="Helical" evidence="1">
    <location>
        <begin position="12"/>
        <end position="31"/>
    </location>
</feature>
<protein>
    <submittedName>
        <fullName evidence="2">Uncharacterized protein</fullName>
    </submittedName>
</protein>
<name>A0AAU7CR00_9BACT</name>